<proteinExistence type="predicted"/>
<dbReference type="RefSeq" id="WP_114103941.1">
    <property type="nucleotide sequence ID" value="NZ_JARSBO010000013.1"/>
</dbReference>
<gene>
    <name evidence="1" type="ORF">P7680_20690</name>
</gene>
<dbReference type="Pfam" id="PF04343">
    <property type="entry name" value="DUF488"/>
    <property type="match status" value="1"/>
</dbReference>
<keyword evidence="2" id="KW-1185">Reference proteome</keyword>
<sequence length="214" mass="23577">MTDPQNHSNPSLCEKLIFTVGYAGHDRDSLLALFLAHGITAVADIRTFKRSSYWTAFDADSFGPFLRENGIAYVFMGDVMGGKPQMPELYPDGQLDYDLMAEMPAFRAGIERLVAGAEKYRICLMCAEKDPLDCHRTLLIAPALKQAGFDLRHLVAGKVETQSDTEGRMMAINGGNAPDLFASTASDPDADYKLALARQIKRVAPMAEDAIKRR</sequence>
<dbReference type="EMBL" id="JARSBO010000013">
    <property type="protein sequence ID" value="MDG4721436.1"/>
    <property type="molecule type" value="Genomic_DNA"/>
</dbReference>
<evidence type="ECO:0000313" key="2">
    <source>
        <dbReference type="Proteomes" id="UP001529180"/>
    </source>
</evidence>
<accession>A0ABT6GH71</accession>
<dbReference type="PANTHER" id="PTHR39337:SF1">
    <property type="entry name" value="BLR5642 PROTEIN"/>
    <property type="match status" value="1"/>
</dbReference>
<name>A0ABT6GH71_9PROT</name>
<evidence type="ECO:0000313" key="1">
    <source>
        <dbReference type="EMBL" id="MDG4721436.1"/>
    </source>
</evidence>
<comment type="caution">
    <text evidence="1">The sequence shown here is derived from an EMBL/GenBank/DDBJ whole genome shotgun (WGS) entry which is preliminary data.</text>
</comment>
<protein>
    <submittedName>
        <fullName evidence="1">DUF488 domain-containing protein</fullName>
    </submittedName>
</protein>
<dbReference type="InterPro" id="IPR007438">
    <property type="entry name" value="DUF488"/>
</dbReference>
<dbReference type="Proteomes" id="UP001529180">
    <property type="component" value="Unassembled WGS sequence"/>
</dbReference>
<reference evidence="1 2" key="1">
    <citation type="submission" date="2023-03" db="EMBL/GenBank/DDBJ databases">
        <title>Strain FZY0004 represents a novel species in the genus Thalassospira isolated from seawater.</title>
        <authorList>
            <person name="Fu Z.-Y."/>
        </authorList>
    </citation>
    <scope>NUCLEOTIDE SEQUENCE [LARGE SCALE GENOMIC DNA]</scope>
    <source>
        <strain evidence="1 2">FZY0004</strain>
    </source>
</reference>
<dbReference type="PANTHER" id="PTHR39337">
    <property type="entry name" value="BLR5642 PROTEIN"/>
    <property type="match status" value="1"/>
</dbReference>
<organism evidence="1 2">
    <name type="scientific">Thalassospira aquimaris</name>
    <dbReference type="NCBI Taxonomy" id="3037796"/>
    <lineage>
        <taxon>Bacteria</taxon>
        <taxon>Pseudomonadati</taxon>
        <taxon>Pseudomonadota</taxon>
        <taxon>Alphaproteobacteria</taxon>
        <taxon>Rhodospirillales</taxon>
        <taxon>Thalassospiraceae</taxon>
        <taxon>Thalassospira</taxon>
    </lineage>
</organism>